<reference evidence="1 2" key="2">
    <citation type="journal article" date="2017" name="Front. Plant Sci.">
        <title>Gene Classification and Mining of Molecular Markers Useful in Red Clover (Trifolium pratense) Breeding.</title>
        <authorList>
            <person name="Istvanek J."/>
            <person name="Dluhosova J."/>
            <person name="Dluhos P."/>
            <person name="Patkova L."/>
            <person name="Nedelnik J."/>
            <person name="Repkova J."/>
        </authorList>
    </citation>
    <scope>NUCLEOTIDE SEQUENCE [LARGE SCALE GENOMIC DNA]</scope>
    <source>
        <strain evidence="2">cv. Tatra</strain>
        <tissue evidence="1">Young leaves</tissue>
    </source>
</reference>
<dbReference type="Proteomes" id="UP000236291">
    <property type="component" value="Unassembled WGS sequence"/>
</dbReference>
<accession>A0A2K3KU38</accession>
<sequence>MVSEPLHDLFGPHVNYQVSAIGPPTVYIHAPSLTSVGIWTECVLI</sequence>
<feature type="non-terminal residue" evidence="1">
    <location>
        <position position="45"/>
    </location>
</feature>
<dbReference type="EMBL" id="ASHM01257859">
    <property type="protein sequence ID" value="PNX69793.1"/>
    <property type="molecule type" value="Genomic_DNA"/>
</dbReference>
<gene>
    <name evidence="1" type="ORF">L195_g064595</name>
</gene>
<organism evidence="1 2">
    <name type="scientific">Trifolium pratense</name>
    <name type="common">Red clover</name>
    <dbReference type="NCBI Taxonomy" id="57577"/>
    <lineage>
        <taxon>Eukaryota</taxon>
        <taxon>Viridiplantae</taxon>
        <taxon>Streptophyta</taxon>
        <taxon>Embryophyta</taxon>
        <taxon>Tracheophyta</taxon>
        <taxon>Spermatophyta</taxon>
        <taxon>Magnoliopsida</taxon>
        <taxon>eudicotyledons</taxon>
        <taxon>Gunneridae</taxon>
        <taxon>Pentapetalae</taxon>
        <taxon>rosids</taxon>
        <taxon>fabids</taxon>
        <taxon>Fabales</taxon>
        <taxon>Fabaceae</taxon>
        <taxon>Papilionoideae</taxon>
        <taxon>50 kb inversion clade</taxon>
        <taxon>NPAAA clade</taxon>
        <taxon>Hologalegina</taxon>
        <taxon>IRL clade</taxon>
        <taxon>Trifolieae</taxon>
        <taxon>Trifolium</taxon>
    </lineage>
</organism>
<protein>
    <submittedName>
        <fullName evidence="1">Uncharacterized protein</fullName>
    </submittedName>
</protein>
<comment type="caution">
    <text evidence="1">The sequence shown here is derived from an EMBL/GenBank/DDBJ whole genome shotgun (WGS) entry which is preliminary data.</text>
</comment>
<name>A0A2K3KU38_TRIPR</name>
<evidence type="ECO:0000313" key="1">
    <source>
        <dbReference type="EMBL" id="PNX69793.1"/>
    </source>
</evidence>
<dbReference type="AlphaFoldDB" id="A0A2K3KU38"/>
<evidence type="ECO:0000313" key="2">
    <source>
        <dbReference type="Proteomes" id="UP000236291"/>
    </source>
</evidence>
<reference evidence="1 2" key="1">
    <citation type="journal article" date="2014" name="Am. J. Bot.">
        <title>Genome assembly and annotation for red clover (Trifolium pratense; Fabaceae).</title>
        <authorList>
            <person name="Istvanek J."/>
            <person name="Jaros M."/>
            <person name="Krenek A."/>
            <person name="Repkova J."/>
        </authorList>
    </citation>
    <scope>NUCLEOTIDE SEQUENCE [LARGE SCALE GENOMIC DNA]</scope>
    <source>
        <strain evidence="2">cv. Tatra</strain>
        <tissue evidence="1">Young leaves</tissue>
    </source>
</reference>
<proteinExistence type="predicted"/>